<feature type="compositionally biased region" description="Basic residues" evidence="8">
    <location>
        <begin position="176"/>
        <end position="188"/>
    </location>
</feature>
<keyword evidence="5 7" id="KW-0694">RNA-binding</keyword>
<feature type="compositionally biased region" description="Acidic residues" evidence="8">
    <location>
        <begin position="144"/>
        <end position="161"/>
    </location>
</feature>
<evidence type="ECO:0000256" key="5">
    <source>
        <dbReference type="ARBA" id="ARBA00022884"/>
    </source>
</evidence>
<dbReference type="InterPro" id="IPR035979">
    <property type="entry name" value="RBD_domain_sf"/>
</dbReference>
<feature type="compositionally biased region" description="Basic and acidic residues" evidence="8">
    <location>
        <begin position="279"/>
        <end position="299"/>
    </location>
</feature>
<dbReference type="Proteomes" id="UP000815677">
    <property type="component" value="Unassembled WGS sequence"/>
</dbReference>
<feature type="compositionally biased region" description="Basic residues" evidence="8">
    <location>
        <begin position="605"/>
        <end position="616"/>
    </location>
</feature>
<dbReference type="InterPro" id="IPR000504">
    <property type="entry name" value="RRM_dom"/>
</dbReference>
<evidence type="ECO:0000259" key="9">
    <source>
        <dbReference type="PROSITE" id="PS50102"/>
    </source>
</evidence>
<reference evidence="10" key="1">
    <citation type="submission" date="2014-09" db="EMBL/GenBank/DDBJ databases">
        <title>Genome sequence of the luminous mushroom Mycena chlorophos for searching fungal bioluminescence genes.</title>
        <authorList>
            <person name="Tanaka Y."/>
            <person name="Kasuga D."/>
            <person name="Oba Y."/>
            <person name="Hase S."/>
            <person name="Sato K."/>
            <person name="Oba Y."/>
            <person name="Sakakibara Y."/>
        </authorList>
    </citation>
    <scope>NUCLEOTIDE SEQUENCE</scope>
</reference>
<feature type="domain" description="RRM" evidence="9">
    <location>
        <begin position="396"/>
        <end position="495"/>
    </location>
</feature>
<comment type="similarity">
    <text evidence="3">Belongs to the RRM RBM34 family.</text>
</comment>
<feature type="region of interest" description="Disordered" evidence="8">
    <location>
        <begin position="494"/>
        <end position="616"/>
    </location>
</feature>
<keyword evidence="6" id="KW-0539">Nucleus</keyword>
<dbReference type="Gene3D" id="3.30.70.330">
    <property type="match status" value="1"/>
</dbReference>
<feature type="region of interest" description="Disordered" evidence="8">
    <location>
        <begin position="254"/>
        <end position="300"/>
    </location>
</feature>
<feature type="compositionally biased region" description="Acidic residues" evidence="8">
    <location>
        <begin position="97"/>
        <end position="118"/>
    </location>
</feature>
<proteinExistence type="inferred from homology"/>
<dbReference type="InterPro" id="IPR012677">
    <property type="entry name" value="Nucleotide-bd_a/b_plait_sf"/>
</dbReference>
<dbReference type="EMBL" id="DF847217">
    <property type="protein sequence ID" value="GAT51474.1"/>
    <property type="molecule type" value="Genomic_DNA"/>
</dbReference>
<keyword evidence="11" id="KW-1185">Reference proteome</keyword>
<comment type="subcellular location">
    <subcellularLocation>
        <location evidence="2">Nucleus</location>
        <location evidence="2">Nucleolus</location>
    </subcellularLocation>
</comment>
<evidence type="ECO:0000256" key="6">
    <source>
        <dbReference type="ARBA" id="ARBA00023242"/>
    </source>
</evidence>
<feature type="region of interest" description="Disordered" evidence="8">
    <location>
        <begin position="18"/>
        <end position="198"/>
    </location>
</feature>
<evidence type="ECO:0000256" key="7">
    <source>
        <dbReference type="PROSITE-ProRule" id="PRU00176"/>
    </source>
</evidence>
<feature type="compositionally biased region" description="Basic residues" evidence="8">
    <location>
        <begin position="566"/>
        <end position="576"/>
    </location>
</feature>
<feature type="compositionally biased region" description="Basic and acidic residues" evidence="8">
    <location>
        <begin position="546"/>
        <end position="565"/>
    </location>
</feature>
<evidence type="ECO:0000256" key="1">
    <source>
        <dbReference type="ARBA" id="ARBA00002475"/>
    </source>
</evidence>
<evidence type="ECO:0000256" key="3">
    <source>
        <dbReference type="ARBA" id="ARBA00007077"/>
    </source>
</evidence>
<evidence type="ECO:0000313" key="11">
    <source>
        <dbReference type="Proteomes" id="UP000815677"/>
    </source>
</evidence>
<evidence type="ECO:0000256" key="8">
    <source>
        <dbReference type="SAM" id="MobiDB-lite"/>
    </source>
</evidence>
<dbReference type="PANTHER" id="PTHR23236:SF25">
    <property type="entry name" value="RNA-BINDING PROTEIN 34"/>
    <property type="match status" value="1"/>
</dbReference>
<feature type="compositionally biased region" description="Low complexity" evidence="8">
    <location>
        <begin position="63"/>
        <end position="78"/>
    </location>
</feature>
<dbReference type="SMART" id="SM00360">
    <property type="entry name" value="RRM"/>
    <property type="match status" value="1"/>
</dbReference>
<comment type="function">
    <text evidence="1">Involved in pre-25S rRNA processing.</text>
</comment>
<protein>
    <recommendedName>
        <fullName evidence="4">Nucleolar protein 12</fullName>
    </recommendedName>
</protein>
<gene>
    <name evidence="10" type="ORF">MCHLO_08616</name>
</gene>
<organism evidence="10 11">
    <name type="scientific">Mycena chlorophos</name>
    <name type="common">Agaric fungus</name>
    <name type="synonym">Agaricus chlorophos</name>
    <dbReference type="NCBI Taxonomy" id="658473"/>
    <lineage>
        <taxon>Eukaryota</taxon>
        <taxon>Fungi</taxon>
        <taxon>Dikarya</taxon>
        <taxon>Basidiomycota</taxon>
        <taxon>Agaricomycotina</taxon>
        <taxon>Agaricomycetes</taxon>
        <taxon>Agaricomycetidae</taxon>
        <taxon>Agaricales</taxon>
        <taxon>Marasmiineae</taxon>
        <taxon>Mycenaceae</taxon>
        <taxon>Mycena</taxon>
    </lineage>
</organism>
<accession>A0ABQ0LLM5</accession>
<name>A0ABQ0LLM5_MYCCL</name>
<sequence>MSLSSLLLGKPKKVDSELDALFKSNPAPPRSGPVPAAATQPPTKKRKIEDAEGTKEKKRVKNAAKSSPSKAKVAPVPTKNKKSKKAPAPAPPSTAESDADADVDSESDSDSDDDDELEAAYLRKAQTKGKPPPDENEGANSSEVEGDEHDIDSASESDADADAPPPTHESLLPSAKRVRVKSTTKKTKFVPEDETSGQRDARTLFVGGLPVEVAEKKQLKKQLSRHILSFLPSSSSSSGKLKIESIRFRSAAFQKPSSGPAGNDKHTKATPTANATASEHSKSRAAKWRDDKEGDKAKEYLTPAQKKKVMFIKGEFHTEGRGVNAYVVLAHPHPHPSEDGGDEPGPPSPYDAALEIARAANQSTFLDVVIRVDVCGGKSSDADDVLAMGATGDPKLSLFVGNLEFGSQERDVMEFFEGVVAAERGPAPEESTSGRWVQSVRLIRDAETQLGKGFGYVRFADRDCVDEVLSLAKTDEGKKKLKFAKRVLRVQRCRATTGNKPSLPNPTSAKASASTASAGKLKPVMTPTTTTLKRGDPTLGSRLAHLGKEERKAAKKADKDREGRRAEKKLRMRMKVKGQPVAPGNAKHAKGNGRPGGKGKDRERVRKVRSGGAGKR</sequence>
<evidence type="ECO:0000256" key="4">
    <source>
        <dbReference type="ARBA" id="ARBA00015520"/>
    </source>
</evidence>
<evidence type="ECO:0000256" key="2">
    <source>
        <dbReference type="ARBA" id="ARBA00004604"/>
    </source>
</evidence>
<feature type="compositionally biased region" description="Polar residues" evidence="8">
    <location>
        <begin position="269"/>
        <end position="278"/>
    </location>
</feature>
<dbReference type="SUPFAM" id="SSF54928">
    <property type="entry name" value="RNA-binding domain, RBD"/>
    <property type="match status" value="1"/>
</dbReference>
<feature type="compositionally biased region" description="Polar residues" evidence="8">
    <location>
        <begin position="494"/>
        <end position="506"/>
    </location>
</feature>
<evidence type="ECO:0000313" key="10">
    <source>
        <dbReference type="EMBL" id="GAT51474.1"/>
    </source>
</evidence>
<dbReference type="PANTHER" id="PTHR23236">
    <property type="entry name" value="EUKARYOTIC TRANSLATION INITIATION FACTOR 4B/4H"/>
    <property type="match status" value="1"/>
</dbReference>
<feature type="compositionally biased region" description="Low complexity" evidence="8">
    <location>
        <begin position="507"/>
        <end position="518"/>
    </location>
</feature>
<dbReference type="PROSITE" id="PS50102">
    <property type="entry name" value="RRM"/>
    <property type="match status" value="1"/>
</dbReference>